<keyword evidence="5" id="KW-0063">Aspartyl esterase</keyword>
<evidence type="ECO:0000256" key="1">
    <source>
        <dbReference type="ARBA" id="ARBA00005184"/>
    </source>
</evidence>
<keyword evidence="9" id="KW-1185">Reference proteome</keyword>
<accession>A0A8K0IEB2</accession>
<dbReference type="GO" id="GO:0030599">
    <property type="term" value="F:pectinesterase activity"/>
    <property type="evidence" value="ECO:0007669"/>
    <property type="project" value="UniProtKB-EC"/>
</dbReference>
<dbReference type="PANTHER" id="PTHR31321:SF134">
    <property type="entry name" value="PECTINESTERASE"/>
    <property type="match status" value="1"/>
</dbReference>
<dbReference type="Proteomes" id="UP000797356">
    <property type="component" value="Chromosome 7"/>
</dbReference>
<dbReference type="EMBL" id="CM017878">
    <property type="protein sequence ID" value="KAG1354325.1"/>
    <property type="molecule type" value="Genomic_DNA"/>
</dbReference>
<evidence type="ECO:0000256" key="2">
    <source>
        <dbReference type="ARBA" id="ARBA00008891"/>
    </source>
</evidence>
<reference evidence="8" key="1">
    <citation type="journal article" date="2017" name="Gigascience">
        <title>The genome draft of coconut (Cocos nucifera).</title>
        <authorList>
            <person name="Xiao Y."/>
            <person name="Xu P."/>
            <person name="Fan H."/>
            <person name="Baudouin L."/>
            <person name="Xia W."/>
            <person name="Bocs S."/>
            <person name="Xu J."/>
            <person name="Li Q."/>
            <person name="Guo A."/>
            <person name="Zhou L."/>
            <person name="Li J."/>
            <person name="Wu Y."/>
            <person name="Ma Z."/>
            <person name="Armero A."/>
            <person name="Issali A.E."/>
            <person name="Liu N."/>
            <person name="Peng M."/>
            <person name="Yang Y."/>
        </authorList>
    </citation>
    <scope>NUCLEOTIDE SEQUENCE</scope>
    <source>
        <tissue evidence="8">Spear leaf of Hainan Tall coconut</tissue>
    </source>
</reference>
<keyword evidence="6" id="KW-0732">Signal</keyword>
<protein>
    <recommendedName>
        <fullName evidence="3">pectinesterase</fullName>
        <ecNumber evidence="3">3.1.1.11</ecNumber>
    </recommendedName>
</protein>
<dbReference type="Gene3D" id="2.160.20.10">
    <property type="entry name" value="Single-stranded right-handed beta-helix, Pectin lyase-like"/>
    <property type="match status" value="1"/>
</dbReference>
<keyword evidence="4" id="KW-0378">Hydrolase</keyword>
<feature type="signal peptide" evidence="6">
    <location>
        <begin position="1"/>
        <end position="26"/>
    </location>
</feature>
<name>A0A8K0IEB2_COCNU</name>
<dbReference type="AlphaFoldDB" id="A0A8K0IEB2"/>
<dbReference type="GO" id="GO:0045490">
    <property type="term" value="P:pectin catabolic process"/>
    <property type="evidence" value="ECO:0007669"/>
    <property type="project" value="UniProtKB-UniPathway"/>
</dbReference>
<evidence type="ECO:0000256" key="5">
    <source>
        <dbReference type="ARBA" id="ARBA00023085"/>
    </source>
</evidence>
<evidence type="ECO:0000256" key="6">
    <source>
        <dbReference type="SAM" id="SignalP"/>
    </source>
</evidence>
<comment type="caution">
    <text evidence="8">The sequence shown here is derived from an EMBL/GenBank/DDBJ whole genome shotgun (WGS) entry which is preliminary data.</text>
</comment>
<evidence type="ECO:0000313" key="8">
    <source>
        <dbReference type="EMBL" id="KAG1354325.1"/>
    </source>
</evidence>
<dbReference type="SUPFAM" id="SSF51126">
    <property type="entry name" value="Pectin lyase-like"/>
    <property type="match status" value="1"/>
</dbReference>
<evidence type="ECO:0000256" key="3">
    <source>
        <dbReference type="ARBA" id="ARBA00013229"/>
    </source>
</evidence>
<feature type="chain" id="PRO_5035435982" description="pectinesterase" evidence="6">
    <location>
        <begin position="27"/>
        <end position="230"/>
    </location>
</feature>
<evidence type="ECO:0000256" key="4">
    <source>
        <dbReference type="ARBA" id="ARBA00022801"/>
    </source>
</evidence>
<comment type="similarity">
    <text evidence="2">Belongs to the pectinesterase family.</text>
</comment>
<dbReference type="OrthoDB" id="2019149at2759"/>
<dbReference type="Pfam" id="PF01095">
    <property type="entry name" value="Pectinesterase"/>
    <property type="match status" value="1"/>
</dbReference>
<dbReference type="UniPathway" id="UPA00545">
    <property type="reaction ID" value="UER00823"/>
</dbReference>
<proteinExistence type="inferred from homology"/>
<sequence>MKLAFSLFFFLVVFVLVTLHVHQVSGAANIWKTINVNLDGTGDFKTIKEAIDSVPENNNQWIRIHVSAGVYEEKVHTQQHRGFILLEGDGRENTVIEWWDYAGDPGNHDTVTSATFTSRADSFVAKNITFKNSAGAVGQAVAAMIQGNHSAFYGCGFIGLQDTLYDQYGLHYYKDCYIEGSADFICGNGQSIFEGRYNFCGIRMRWTRIRCITPGEVDEETKSGRAAEVY</sequence>
<dbReference type="InterPro" id="IPR000070">
    <property type="entry name" value="Pectinesterase_cat"/>
</dbReference>
<dbReference type="PANTHER" id="PTHR31321">
    <property type="entry name" value="ACYL-COA THIOESTER HYDROLASE YBHC-RELATED"/>
    <property type="match status" value="1"/>
</dbReference>
<evidence type="ECO:0000313" key="9">
    <source>
        <dbReference type="Proteomes" id="UP000797356"/>
    </source>
</evidence>
<reference evidence="8" key="2">
    <citation type="submission" date="2019-07" db="EMBL/GenBank/DDBJ databases">
        <authorList>
            <person name="Yang Y."/>
            <person name="Bocs S."/>
            <person name="Baudouin L."/>
        </authorList>
    </citation>
    <scope>NUCLEOTIDE SEQUENCE</scope>
    <source>
        <tissue evidence="8">Spear leaf of Hainan Tall coconut</tissue>
    </source>
</reference>
<gene>
    <name evidence="8" type="ORF">COCNU_07G004370</name>
</gene>
<dbReference type="InterPro" id="IPR011050">
    <property type="entry name" value="Pectin_lyase_fold/virulence"/>
</dbReference>
<feature type="domain" description="Pectinesterase catalytic" evidence="7">
    <location>
        <begin position="34"/>
        <end position="195"/>
    </location>
</feature>
<dbReference type="GO" id="GO:0042545">
    <property type="term" value="P:cell wall modification"/>
    <property type="evidence" value="ECO:0007669"/>
    <property type="project" value="InterPro"/>
</dbReference>
<organism evidence="8 9">
    <name type="scientific">Cocos nucifera</name>
    <name type="common">Coconut palm</name>
    <dbReference type="NCBI Taxonomy" id="13894"/>
    <lineage>
        <taxon>Eukaryota</taxon>
        <taxon>Viridiplantae</taxon>
        <taxon>Streptophyta</taxon>
        <taxon>Embryophyta</taxon>
        <taxon>Tracheophyta</taxon>
        <taxon>Spermatophyta</taxon>
        <taxon>Magnoliopsida</taxon>
        <taxon>Liliopsida</taxon>
        <taxon>Arecaceae</taxon>
        <taxon>Arecoideae</taxon>
        <taxon>Cocoseae</taxon>
        <taxon>Attaleinae</taxon>
        <taxon>Cocos</taxon>
    </lineage>
</organism>
<dbReference type="InterPro" id="IPR012334">
    <property type="entry name" value="Pectin_lyas_fold"/>
</dbReference>
<comment type="pathway">
    <text evidence="1">Glycan metabolism; pectin degradation; 2-dehydro-3-deoxy-D-gluconate from pectin: step 1/5.</text>
</comment>
<dbReference type="EC" id="3.1.1.11" evidence="3"/>
<evidence type="ECO:0000259" key="7">
    <source>
        <dbReference type="Pfam" id="PF01095"/>
    </source>
</evidence>